<feature type="non-terminal residue" evidence="1">
    <location>
        <position position="1"/>
    </location>
</feature>
<evidence type="ECO:0000313" key="1">
    <source>
        <dbReference type="EMBL" id="JAS66283.1"/>
    </source>
</evidence>
<dbReference type="EMBL" id="GECZ01003486">
    <property type="protein sequence ID" value="JAS66283.1"/>
    <property type="molecule type" value="Transcribed_RNA"/>
</dbReference>
<gene>
    <name evidence="1" type="ORF">g.48532</name>
</gene>
<proteinExistence type="predicted"/>
<accession>A0A1B6GVA6</accession>
<sequence>ISNKTNKDSKSPPIKNFKIILPKNKFDEICMTLSSFDWSSFLFQYRLHNAKTQFSTFFTIVTNVISHFQIIKGSNKKKQNNQKNNWYTNDLAVMKRKLLYLHKISKISTHLKTDFKKLKKDYRQAIELAKFSFNEKYINNSTNKCKAAWKVINSNNVSKSKINNSSIRPDVFNDYFIDSVADVKKQLDVPTVSSTDLLLKSNTRKPAEHFKWVNITDVAILNAVKKLNNSDSCDVYGMSNNLLKSIIPHFVTPITHCFNACLKESYFPDELKISRI</sequence>
<dbReference type="AlphaFoldDB" id="A0A1B6GVA6"/>
<reference evidence="1" key="1">
    <citation type="submission" date="2015-11" db="EMBL/GenBank/DDBJ databases">
        <title>De novo transcriptome assembly of four potential Pierce s Disease insect vectors from Arizona vineyards.</title>
        <authorList>
            <person name="Tassone E.E."/>
        </authorList>
    </citation>
    <scope>NUCLEOTIDE SEQUENCE</scope>
</reference>
<protein>
    <submittedName>
        <fullName evidence="1">Uncharacterized protein</fullName>
    </submittedName>
</protein>
<name>A0A1B6GVA6_9HEMI</name>
<organism evidence="1">
    <name type="scientific">Cuerna arida</name>
    <dbReference type="NCBI Taxonomy" id="1464854"/>
    <lineage>
        <taxon>Eukaryota</taxon>
        <taxon>Metazoa</taxon>
        <taxon>Ecdysozoa</taxon>
        <taxon>Arthropoda</taxon>
        <taxon>Hexapoda</taxon>
        <taxon>Insecta</taxon>
        <taxon>Pterygota</taxon>
        <taxon>Neoptera</taxon>
        <taxon>Paraneoptera</taxon>
        <taxon>Hemiptera</taxon>
        <taxon>Auchenorrhyncha</taxon>
        <taxon>Membracoidea</taxon>
        <taxon>Cicadellidae</taxon>
        <taxon>Cicadellinae</taxon>
        <taxon>Proconiini</taxon>
        <taxon>Cuerna</taxon>
    </lineage>
</organism>